<evidence type="ECO:0000313" key="2">
    <source>
        <dbReference type="EMBL" id="PJJ81323.1"/>
    </source>
</evidence>
<comment type="caution">
    <text evidence="2">The sequence shown here is derived from an EMBL/GenBank/DDBJ whole genome shotgun (WGS) entry which is preliminary data.</text>
</comment>
<protein>
    <submittedName>
        <fullName evidence="2">Uncharacterized protein</fullName>
    </submittedName>
</protein>
<dbReference type="RefSeq" id="WP_100388018.1">
    <property type="nucleotide sequence ID" value="NZ_BMZU01000001.1"/>
</dbReference>
<keyword evidence="1" id="KW-0472">Membrane</keyword>
<keyword evidence="3" id="KW-1185">Reference proteome</keyword>
<gene>
    <name evidence="2" type="ORF">CLV85_0494</name>
</gene>
<dbReference type="AlphaFoldDB" id="A0A2M9D744"/>
<keyword evidence="1" id="KW-1133">Transmembrane helix</keyword>
<feature type="transmembrane region" description="Helical" evidence="1">
    <location>
        <begin position="164"/>
        <end position="186"/>
    </location>
</feature>
<proteinExistence type="predicted"/>
<keyword evidence="1" id="KW-0812">Transmembrane</keyword>
<feature type="transmembrane region" description="Helical" evidence="1">
    <location>
        <begin position="130"/>
        <end position="152"/>
    </location>
</feature>
<dbReference type="Proteomes" id="UP000231742">
    <property type="component" value="Unassembled WGS sequence"/>
</dbReference>
<reference evidence="2 3" key="1">
    <citation type="submission" date="2017-11" db="EMBL/GenBank/DDBJ databases">
        <title>Genomic Encyclopedia of Archaeal and Bacterial Type Strains, Phase II (KMG-II): From Individual Species to Whole Genera.</title>
        <authorList>
            <person name="Goeker M."/>
        </authorList>
    </citation>
    <scope>NUCLEOTIDE SEQUENCE [LARGE SCALE GENOMIC DNA]</scope>
    <source>
        <strain evidence="2 3">DSM 16400</strain>
    </source>
</reference>
<feature type="transmembrane region" description="Helical" evidence="1">
    <location>
        <begin position="57"/>
        <end position="76"/>
    </location>
</feature>
<evidence type="ECO:0000313" key="3">
    <source>
        <dbReference type="Proteomes" id="UP000231742"/>
    </source>
</evidence>
<name>A0A2M9D744_9MICO</name>
<feature type="transmembrane region" description="Helical" evidence="1">
    <location>
        <begin position="18"/>
        <end position="42"/>
    </location>
</feature>
<organism evidence="2 3">
    <name type="scientific">Salinibacterium amurskyense</name>
    <dbReference type="NCBI Taxonomy" id="205941"/>
    <lineage>
        <taxon>Bacteria</taxon>
        <taxon>Bacillati</taxon>
        <taxon>Actinomycetota</taxon>
        <taxon>Actinomycetes</taxon>
        <taxon>Micrococcales</taxon>
        <taxon>Microbacteriaceae</taxon>
        <taxon>Salinibacterium</taxon>
    </lineage>
</organism>
<dbReference type="OrthoDB" id="9954174at2"/>
<dbReference type="EMBL" id="PGFH01000001">
    <property type="protein sequence ID" value="PJJ81323.1"/>
    <property type="molecule type" value="Genomic_DNA"/>
</dbReference>
<feature type="transmembrane region" description="Helical" evidence="1">
    <location>
        <begin position="88"/>
        <end position="110"/>
    </location>
</feature>
<accession>A0A2M9D744</accession>
<evidence type="ECO:0000256" key="1">
    <source>
        <dbReference type="SAM" id="Phobius"/>
    </source>
</evidence>
<sequence>MTNHTDSRPHLTPLRRIAVIWVALLACAALSIGSSIAILPALDRWNDCGREASEFDLAAAASPMLAAAAIVAWFWLRHSIPTTRPELLGLASAAIVAILLIVVALLQLFGAASWDESVQSFREACGISEWIAFVHGMSLHLPVLSIVVLTIATPRSRPVSRLRAITSAALIVALWVSYVVAARPFVTFMPA</sequence>